<protein>
    <submittedName>
        <fullName evidence="4">Uncharacterized protein</fullName>
    </submittedName>
</protein>
<dbReference type="PANTHER" id="PTHR43180">
    <property type="entry name" value="3-OXOACYL-(ACYL-CARRIER-PROTEIN) REDUCTASE (AFU_ORTHOLOGUE AFUA_6G11210)"/>
    <property type="match status" value="1"/>
</dbReference>
<dbReference type="Proteomes" id="UP000053617">
    <property type="component" value="Unassembled WGS sequence"/>
</dbReference>
<evidence type="ECO:0000256" key="2">
    <source>
        <dbReference type="ARBA" id="ARBA00022857"/>
    </source>
</evidence>
<dbReference type="AlphaFoldDB" id="A0A0D2IPS2"/>
<dbReference type="SUPFAM" id="SSF51735">
    <property type="entry name" value="NAD(P)-binding Rossmann-fold domains"/>
    <property type="match status" value="1"/>
</dbReference>
<dbReference type="GO" id="GO:0016491">
    <property type="term" value="F:oxidoreductase activity"/>
    <property type="evidence" value="ECO:0007669"/>
    <property type="project" value="UniProtKB-KW"/>
</dbReference>
<dbReference type="HOGENOM" id="CLU_010194_13_0_1"/>
<keyword evidence="2" id="KW-0521">NADP</keyword>
<comment type="similarity">
    <text evidence="1">Belongs to the short-chain dehydrogenases/reductases (SDR) family.</text>
</comment>
<dbReference type="Gene3D" id="3.40.50.720">
    <property type="entry name" value="NAD(P)-binding Rossmann-like Domain"/>
    <property type="match status" value="2"/>
</dbReference>
<reference evidence="4 5" key="1">
    <citation type="submission" date="2015-01" db="EMBL/GenBank/DDBJ databases">
        <title>The Genome Sequence of Rhinocladiella mackenzie CBS 650.93.</title>
        <authorList>
            <consortium name="The Broad Institute Genomics Platform"/>
            <person name="Cuomo C."/>
            <person name="de Hoog S."/>
            <person name="Gorbushina A."/>
            <person name="Stielow B."/>
            <person name="Teixiera M."/>
            <person name="Abouelleil A."/>
            <person name="Chapman S.B."/>
            <person name="Priest M."/>
            <person name="Young S.K."/>
            <person name="Wortman J."/>
            <person name="Nusbaum C."/>
            <person name="Birren B."/>
        </authorList>
    </citation>
    <scope>NUCLEOTIDE SEQUENCE [LARGE SCALE GENOMIC DNA]</scope>
    <source>
        <strain evidence="4 5">CBS 650.93</strain>
    </source>
</reference>
<evidence type="ECO:0000256" key="1">
    <source>
        <dbReference type="ARBA" id="ARBA00006484"/>
    </source>
</evidence>
<accession>A0A0D2IPS2</accession>
<sequence length="283" mass="30592">MAVANTRTAVVTGGCSGIGLGLVRHVLSKPNWRVVIADIRPEAYSAISPSLDSARHIFIHADVASWESQVALFKQAKSPMFCTQVNQIGVFYSLKLFVHYSRKTTQALKAAVSSATPTSSCTALYPFPIAPEYSSTKHAVLGLTRSVGQPLLATDNIAVNCIMPAFVATPLISQEITELWPKEWITPLSTMARAIDELTCEDGHVEQDGKSNGANGVVKAGQAVGCVVDRLFYRKPIDYADESQRFLIEQAFLPDGIWMRGIMEKIKKDQAAAATTATTTTSG</sequence>
<evidence type="ECO:0000256" key="3">
    <source>
        <dbReference type="ARBA" id="ARBA00023002"/>
    </source>
</evidence>
<dbReference type="VEuPathDB" id="FungiDB:Z518_02548"/>
<dbReference type="InterPro" id="IPR002347">
    <property type="entry name" value="SDR_fam"/>
</dbReference>
<dbReference type="Pfam" id="PF00106">
    <property type="entry name" value="adh_short"/>
    <property type="match status" value="2"/>
</dbReference>
<evidence type="ECO:0000313" key="5">
    <source>
        <dbReference type="Proteomes" id="UP000053617"/>
    </source>
</evidence>
<dbReference type="RefSeq" id="XP_013275030.1">
    <property type="nucleotide sequence ID" value="XM_013419576.1"/>
</dbReference>
<dbReference type="PANTHER" id="PTHR43180:SF33">
    <property type="entry name" value="15-HYDROXYPROSTAGLANDIN DEHYDROGENASE [NAD(+)]-LIKE"/>
    <property type="match status" value="1"/>
</dbReference>
<proteinExistence type="inferred from homology"/>
<dbReference type="PRINTS" id="PR00081">
    <property type="entry name" value="GDHRDH"/>
</dbReference>
<dbReference type="STRING" id="1442369.A0A0D2IPS2"/>
<keyword evidence="5" id="KW-1185">Reference proteome</keyword>
<gene>
    <name evidence="4" type="ORF">Z518_02548</name>
</gene>
<keyword evidence="3" id="KW-0560">Oxidoreductase</keyword>
<evidence type="ECO:0000313" key="4">
    <source>
        <dbReference type="EMBL" id="KIX07894.1"/>
    </source>
</evidence>
<name>A0A0D2IPS2_9EURO</name>
<dbReference type="EMBL" id="KN847476">
    <property type="protein sequence ID" value="KIX07894.1"/>
    <property type="molecule type" value="Genomic_DNA"/>
</dbReference>
<dbReference type="InterPro" id="IPR036291">
    <property type="entry name" value="NAD(P)-bd_dom_sf"/>
</dbReference>
<dbReference type="GeneID" id="25290619"/>
<organism evidence="4 5">
    <name type="scientific">Rhinocladiella mackenziei CBS 650.93</name>
    <dbReference type="NCBI Taxonomy" id="1442369"/>
    <lineage>
        <taxon>Eukaryota</taxon>
        <taxon>Fungi</taxon>
        <taxon>Dikarya</taxon>
        <taxon>Ascomycota</taxon>
        <taxon>Pezizomycotina</taxon>
        <taxon>Eurotiomycetes</taxon>
        <taxon>Chaetothyriomycetidae</taxon>
        <taxon>Chaetothyriales</taxon>
        <taxon>Herpotrichiellaceae</taxon>
        <taxon>Rhinocladiella</taxon>
    </lineage>
</organism>
<dbReference type="OrthoDB" id="5371740at2759"/>
<dbReference type="InterPro" id="IPR020904">
    <property type="entry name" value="Sc_DH/Rdtase_CS"/>
</dbReference>
<dbReference type="PROSITE" id="PS00061">
    <property type="entry name" value="ADH_SHORT"/>
    <property type="match status" value="1"/>
</dbReference>